<protein>
    <submittedName>
        <fullName evidence="2">Helix-turn-helix domain-containing protein</fullName>
    </submittedName>
</protein>
<dbReference type="EMBL" id="JBHSDU010000010">
    <property type="protein sequence ID" value="MFC4311742.1"/>
    <property type="molecule type" value="Genomic_DNA"/>
</dbReference>
<evidence type="ECO:0000313" key="2">
    <source>
        <dbReference type="EMBL" id="MFC4311742.1"/>
    </source>
</evidence>
<dbReference type="InterPro" id="IPR010982">
    <property type="entry name" value="Lambda_DNA-bd_dom_sf"/>
</dbReference>
<proteinExistence type="predicted"/>
<dbReference type="InterPro" id="IPR001387">
    <property type="entry name" value="Cro/C1-type_HTH"/>
</dbReference>
<dbReference type="Pfam" id="PF01381">
    <property type="entry name" value="HTH_3"/>
    <property type="match status" value="1"/>
</dbReference>
<organism evidence="2 3">
    <name type="scientific">Steroidobacter flavus</name>
    <dbReference type="NCBI Taxonomy" id="1842136"/>
    <lineage>
        <taxon>Bacteria</taxon>
        <taxon>Pseudomonadati</taxon>
        <taxon>Pseudomonadota</taxon>
        <taxon>Gammaproteobacteria</taxon>
        <taxon>Steroidobacterales</taxon>
        <taxon>Steroidobacteraceae</taxon>
        <taxon>Steroidobacter</taxon>
    </lineage>
</organism>
<feature type="domain" description="HTH cro/C1-type" evidence="1">
    <location>
        <begin position="8"/>
        <end position="61"/>
    </location>
</feature>
<comment type="caution">
    <text evidence="2">The sequence shown here is derived from an EMBL/GenBank/DDBJ whole genome shotgun (WGS) entry which is preliminary data.</text>
</comment>
<dbReference type="SMART" id="SM00530">
    <property type="entry name" value="HTH_XRE"/>
    <property type="match status" value="1"/>
</dbReference>
<name>A0ABV8SXJ7_9GAMM</name>
<evidence type="ECO:0000259" key="1">
    <source>
        <dbReference type="PROSITE" id="PS50943"/>
    </source>
</evidence>
<keyword evidence="3" id="KW-1185">Reference proteome</keyword>
<sequence>MRVNAELILRMRKDKAWSQEELAIAAGLNLRTIQRIEKEATASLQSMKALASAFAVNIRDLEQEESAMLSELVGKEVWIVMGITVIDPRFNDSLKGKIVEINDSWLKLVQKDKSIYINLSQIKRIVPE</sequence>
<dbReference type="CDD" id="cd00093">
    <property type="entry name" value="HTH_XRE"/>
    <property type="match status" value="1"/>
</dbReference>
<dbReference type="Gene3D" id="1.10.260.40">
    <property type="entry name" value="lambda repressor-like DNA-binding domains"/>
    <property type="match status" value="1"/>
</dbReference>
<gene>
    <name evidence="2" type="ORF">ACFPN2_21840</name>
</gene>
<evidence type="ECO:0000313" key="3">
    <source>
        <dbReference type="Proteomes" id="UP001595904"/>
    </source>
</evidence>
<accession>A0ABV8SXJ7</accession>
<reference evidence="3" key="1">
    <citation type="journal article" date="2019" name="Int. J. Syst. Evol. Microbiol.">
        <title>The Global Catalogue of Microorganisms (GCM) 10K type strain sequencing project: providing services to taxonomists for standard genome sequencing and annotation.</title>
        <authorList>
            <consortium name="The Broad Institute Genomics Platform"/>
            <consortium name="The Broad Institute Genome Sequencing Center for Infectious Disease"/>
            <person name="Wu L."/>
            <person name="Ma J."/>
        </authorList>
    </citation>
    <scope>NUCLEOTIDE SEQUENCE [LARGE SCALE GENOMIC DNA]</scope>
    <source>
        <strain evidence="3">CGMCC 1.10759</strain>
    </source>
</reference>
<dbReference type="SUPFAM" id="SSF47413">
    <property type="entry name" value="lambda repressor-like DNA-binding domains"/>
    <property type="match status" value="1"/>
</dbReference>
<dbReference type="RefSeq" id="WP_380600550.1">
    <property type="nucleotide sequence ID" value="NZ_JBHSDU010000010.1"/>
</dbReference>
<dbReference type="Proteomes" id="UP001595904">
    <property type="component" value="Unassembled WGS sequence"/>
</dbReference>
<dbReference type="PROSITE" id="PS50943">
    <property type="entry name" value="HTH_CROC1"/>
    <property type="match status" value="1"/>
</dbReference>